<evidence type="ECO:0000256" key="1">
    <source>
        <dbReference type="SAM" id="Phobius"/>
    </source>
</evidence>
<dbReference type="HOGENOM" id="CLU_3054263_0_0_1"/>
<gene>
    <name evidence="2" type="ordered locus">VIT_12s0057g00490</name>
</gene>
<keyword evidence="1" id="KW-0812">Transmembrane</keyword>
<dbReference type="InParanoid" id="D7TD35"/>
<proteinExistence type="predicted"/>
<protein>
    <submittedName>
        <fullName evidence="2">Uncharacterized protein</fullName>
    </submittedName>
</protein>
<reference evidence="3" key="1">
    <citation type="journal article" date="2007" name="Nature">
        <title>The grapevine genome sequence suggests ancestral hexaploidization in major angiosperm phyla.</title>
        <authorList>
            <consortium name="The French-Italian Public Consortium for Grapevine Genome Characterization."/>
            <person name="Jaillon O."/>
            <person name="Aury J.-M."/>
            <person name="Noel B."/>
            <person name="Policriti A."/>
            <person name="Clepet C."/>
            <person name="Casagrande A."/>
            <person name="Choisne N."/>
            <person name="Aubourg S."/>
            <person name="Vitulo N."/>
            <person name="Jubin C."/>
            <person name="Vezzi A."/>
            <person name="Legeai F."/>
            <person name="Hugueney P."/>
            <person name="Dasilva C."/>
            <person name="Horner D."/>
            <person name="Mica E."/>
            <person name="Jublot D."/>
            <person name="Poulain J."/>
            <person name="Bruyere C."/>
            <person name="Billault A."/>
            <person name="Segurens B."/>
            <person name="Gouyvenoux M."/>
            <person name="Ugarte E."/>
            <person name="Cattonaro F."/>
            <person name="Anthouard V."/>
            <person name="Vico V."/>
            <person name="Del Fabbro C."/>
            <person name="Alaux M."/>
            <person name="Di Gaspero G."/>
            <person name="Dumas V."/>
            <person name="Felice N."/>
            <person name="Paillard S."/>
            <person name="Juman I."/>
            <person name="Moroldo M."/>
            <person name="Scalabrin S."/>
            <person name="Canaguier A."/>
            <person name="Le Clainche I."/>
            <person name="Malacrida G."/>
            <person name="Durand E."/>
            <person name="Pesole G."/>
            <person name="Laucou V."/>
            <person name="Chatelet P."/>
            <person name="Merdinoglu D."/>
            <person name="Delledonne M."/>
            <person name="Pezzotti M."/>
            <person name="Lecharny A."/>
            <person name="Scarpelli C."/>
            <person name="Artiguenave F."/>
            <person name="Pe M.E."/>
            <person name="Valle G."/>
            <person name="Morgante M."/>
            <person name="Caboche M."/>
            <person name="Adam-Blondon A.-F."/>
            <person name="Weissenbach J."/>
            <person name="Quetier F."/>
            <person name="Wincker P."/>
        </authorList>
    </citation>
    <scope>NUCLEOTIDE SEQUENCE [LARGE SCALE GENOMIC DNA]</scope>
    <source>
        <strain evidence="3">cv. Pinot noir / PN40024</strain>
    </source>
</reference>
<evidence type="ECO:0000313" key="3">
    <source>
        <dbReference type="Proteomes" id="UP000009183"/>
    </source>
</evidence>
<sequence>MGRIGLSSHSFLIYILGKSICMNALHAFVYLHACMVSEPHTMAEPTDFLVTLSR</sequence>
<keyword evidence="1" id="KW-1133">Transmembrane helix</keyword>
<keyword evidence="1" id="KW-0472">Membrane</keyword>
<name>D7TD35_VITVI</name>
<dbReference type="EMBL" id="FN595759">
    <property type="protein sequence ID" value="CBI28408.3"/>
    <property type="molecule type" value="Genomic_DNA"/>
</dbReference>
<accession>D7TD35</accession>
<feature type="transmembrane region" description="Helical" evidence="1">
    <location>
        <begin position="12"/>
        <end position="33"/>
    </location>
</feature>
<evidence type="ECO:0000313" key="2">
    <source>
        <dbReference type="EMBL" id="CBI28408.3"/>
    </source>
</evidence>
<organism evidence="2 3">
    <name type="scientific">Vitis vinifera</name>
    <name type="common">Grape</name>
    <dbReference type="NCBI Taxonomy" id="29760"/>
    <lineage>
        <taxon>Eukaryota</taxon>
        <taxon>Viridiplantae</taxon>
        <taxon>Streptophyta</taxon>
        <taxon>Embryophyta</taxon>
        <taxon>Tracheophyta</taxon>
        <taxon>Spermatophyta</taxon>
        <taxon>Magnoliopsida</taxon>
        <taxon>eudicotyledons</taxon>
        <taxon>Gunneridae</taxon>
        <taxon>Pentapetalae</taxon>
        <taxon>rosids</taxon>
        <taxon>Vitales</taxon>
        <taxon>Vitaceae</taxon>
        <taxon>Viteae</taxon>
        <taxon>Vitis</taxon>
    </lineage>
</organism>
<dbReference type="PaxDb" id="29760-VIT_12s0057g00490.t01"/>
<dbReference type="Proteomes" id="UP000009183">
    <property type="component" value="Chromosome 12"/>
</dbReference>
<keyword evidence="3" id="KW-1185">Reference proteome</keyword>
<dbReference type="AlphaFoldDB" id="D7TD35"/>